<keyword evidence="2" id="KW-0121">Carboxypeptidase</keyword>
<dbReference type="CDD" id="cd06243">
    <property type="entry name" value="M14_CP_Csd4-like"/>
    <property type="match status" value="1"/>
</dbReference>
<evidence type="ECO:0000313" key="3">
    <source>
        <dbReference type="Proteomes" id="UP000280881"/>
    </source>
</evidence>
<proteinExistence type="predicted"/>
<reference evidence="2 3" key="1">
    <citation type="submission" date="2018-10" db="EMBL/GenBank/DDBJ databases">
        <title>Genomic Encyclopedia of Type Strains, Phase IV (KMG-IV): sequencing the most valuable type-strain genomes for metagenomic binning, comparative biology and taxonomic classification.</title>
        <authorList>
            <person name="Goeker M."/>
        </authorList>
    </citation>
    <scope>NUCLEOTIDE SEQUENCE [LARGE SCALE GENOMIC DNA]</scope>
    <source>
        <strain evidence="2 3">DSM 15521</strain>
    </source>
</reference>
<dbReference type="InterPro" id="IPR031489">
    <property type="entry name" value="Peptidase_M99"/>
</dbReference>
<name>A0A420W5M7_9BACT</name>
<feature type="domain" description="D,L-carboxypeptidase peptidase" evidence="1">
    <location>
        <begin position="50"/>
        <end position="267"/>
    </location>
</feature>
<keyword evidence="2" id="KW-0645">Protease</keyword>
<dbReference type="RefSeq" id="WP_121171782.1">
    <property type="nucleotide sequence ID" value="NZ_RBIE01000005.1"/>
</dbReference>
<dbReference type="EMBL" id="RBIE01000005">
    <property type="protein sequence ID" value="RKQ60328.1"/>
    <property type="molecule type" value="Genomic_DNA"/>
</dbReference>
<gene>
    <name evidence="2" type="ORF">C7457_1585</name>
</gene>
<organism evidence="2 3">
    <name type="scientific">Thermovibrio guaymasensis</name>
    <dbReference type="NCBI Taxonomy" id="240167"/>
    <lineage>
        <taxon>Bacteria</taxon>
        <taxon>Pseudomonadati</taxon>
        <taxon>Aquificota</taxon>
        <taxon>Aquificia</taxon>
        <taxon>Desulfurobacteriales</taxon>
        <taxon>Desulfurobacteriaceae</taxon>
        <taxon>Thermovibrio</taxon>
    </lineage>
</organism>
<dbReference type="GO" id="GO:0004180">
    <property type="term" value="F:carboxypeptidase activity"/>
    <property type="evidence" value="ECO:0007669"/>
    <property type="project" value="UniProtKB-KW"/>
</dbReference>
<accession>A0A420W5M7</accession>
<dbReference type="Gene3D" id="3.40.630.10">
    <property type="entry name" value="Zn peptidases"/>
    <property type="match status" value="1"/>
</dbReference>
<evidence type="ECO:0000259" key="1">
    <source>
        <dbReference type="Pfam" id="PF17033"/>
    </source>
</evidence>
<dbReference type="Pfam" id="PF17033">
    <property type="entry name" value="Peptidase_M99"/>
    <property type="match status" value="1"/>
</dbReference>
<dbReference type="AlphaFoldDB" id="A0A420W5M7"/>
<evidence type="ECO:0000313" key="2">
    <source>
        <dbReference type="EMBL" id="RKQ60328.1"/>
    </source>
</evidence>
<sequence>MENYRRREFIKLLGIASFLPILKWEEALAGRVNAVIELPPLPFQESLITGEEKGGRILVVGGIHGNEPGAYKAAEILRNLKVKKGEILVAPRTNFVSILTNKRGYNGDMNRKFASISPKDPDYPAVKRLKSLIKDYKPDLLLTLHDGFGFHSLNPKAWGQCIVIDEERYGEIELGREVRLVSERVNRLIKRRKWKIPVFNTHTFSKNTKHPEQRKSLTYFCLKECSVPAVCLEVSKQLPDLYHKVRFHLLMLREFFKVHGVETEPSLDWVIENVEELLEPKVYYSAELLINGRKVTVSDSKTFKIPKGSRVKFLTFNGTGGTNAITEDLNSNLRKVGIRKRISFKVKDDFKELFSIRFIVG</sequence>
<dbReference type="Proteomes" id="UP000280881">
    <property type="component" value="Unassembled WGS sequence"/>
</dbReference>
<dbReference type="SUPFAM" id="SSF53187">
    <property type="entry name" value="Zn-dependent exopeptidases"/>
    <property type="match status" value="1"/>
</dbReference>
<keyword evidence="2" id="KW-0378">Hydrolase</keyword>
<comment type="caution">
    <text evidence="2">The sequence shown here is derived from an EMBL/GenBank/DDBJ whole genome shotgun (WGS) entry which is preliminary data.</text>
</comment>
<protein>
    <submittedName>
        <fullName evidence="2">Helical cell shape controlling family carboxypeptidase</fullName>
    </submittedName>
</protein>
<dbReference type="OrthoDB" id="10830at2"/>
<keyword evidence="3" id="KW-1185">Reference proteome</keyword>